<sequence length="118" mass="13392">MSIATDLASIHILATVYKNKEKKADFLKKTVTSLTQKVDYIDWAEIFFIKGEECLLAVSNSKPGVKKEDLQSKLVFPITKGRKKLGYLVVKSRQWIVFDVTDVSTLEKVANELGQHLY</sequence>
<evidence type="ECO:0000313" key="2">
    <source>
        <dbReference type="Proteomes" id="UP001596143"/>
    </source>
</evidence>
<evidence type="ECO:0000313" key="1">
    <source>
        <dbReference type="EMBL" id="MFC5627512.1"/>
    </source>
</evidence>
<dbReference type="SUPFAM" id="SSF55781">
    <property type="entry name" value="GAF domain-like"/>
    <property type="match status" value="1"/>
</dbReference>
<comment type="caution">
    <text evidence="1">The sequence shown here is derived from an EMBL/GenBank/DDBJ whole genome shotgun (WGS) entry which is preliminary data.</text>
</comment>
<proteinExistence type="predicted"/>
<gene>
    <name evidence="1" type="ORF">ACFPTR_01190</name>
</gene>
<protein>
    <submittedName>
        <fullName evidence="1">GAF domain-containing protein</fullName>
    </submittedName>
</protein>
<accession>A0ABW0U417</accession>
<dbReference type="RefSeq" id="WP_270897287.1">
    <property type="nucleotide sequence ID" value="NZ_JBHSPF010000005.1"/>
</dbReference>
<dbReference type="EMBL" id="JBHSPF010000005">
    <property type="protein sequence ID" value="MFC5627512.1"/>
    <property type="molecule type" value="Genomic_DNA"/>
</dbReference>
<dbReference type="InterPro" id="IPR029016">
    <property type="entry name" value="GAF-like_dom_sf"/>
</dbReference>
<keyword evidence="2" id="KW-1185">Reference proteome</keyword>
<dbReference type="Proteomes" id="UP001596143">
    <property type="component" value="Unassembled WGS sequence"/>
</dbReference>
<reference evidence="2" key="1">
    <citation type="journal article" date="2019" name="Int. J. Syst. Evol. Microbiol.">
        <title>The Global Catalogue of Microorganisms (GCM) 10K type strain sequencing project: providing services to taxonomists for standard genome sequencing and annotation.</title>
        <authorList>
            <consortium name="The Broad Institute Genomics Platform"/>
            <consortium name="The Broad Institute Genome Sequencing Center for Infectious Disease"/>
            <person name="Wu L."/>
            <person name="Ma J."/>
        </authorList>
    </citation>
    <scope>NUCLEOTIDE SEQUENCE [LARGE SCALE GENOMIC DNA]</scope>
    <source>
        <strain evidence="2">CGMCC 1.15790</strain>
    </source>
</reference>
<name>A0ABW0U417_9BACI</name>
<organism evidence="1 2">
    <name type="scientific">Aliibacillus thermotolerans</name>
    <dbReference type="NCBI Taxonomy" id="1834418"/>
    <lineage>
        <taxon>Bacteria</taxon>
        <taxon>Bacillati</taxon>
        <taxon>Bacillota</taxon>
        <taxon>Bacilli</taxon>
        <taxon>Bacillales</taxon>
        <taxon>Bacillaceae</taxon>
        <taxon>Aliibacillus</taxon>
    </lineage>
</organism>
<dbReference type="Gene3D" id="3.30.450.40">
    <property type="match status" value="1"/>
</dbReference>